<comment type="caution">
    <text evidence="3">The sequence shown here is derived from an EMBL/GenBank/DDBJ whole genome shotgun (WGS) entry which is preliminary data.</text>
</comment>
<dbReference type="RefSeq" id="WP_084706571.1">
    <property type="nucleotide sequence ID" value="NZ_CP026520.1"/>
</dbReference>
<reference evidence="3 4" key="1">
    <citation type="submission" date="2022-05" db="EMBL/GenBank/DDBJ databases">
        <title>Genome Sequencing of Bee-Associated Microbes.</title>
        <authorList>
            <person name="Dunlap C."/>
        </authorList>
    </citation>
    <scope>NUCLEOTIDE SEQUENCE [LARGE SCALE GENOMIC DNA]</scope>
    <source>
        <strain evidence="3 4">NRRL B-23120</strain>
    </source>
</reference>
<dbReference type="Proteomes" id="UP001527202">
    <property type="component" value="Unassembled WGS sequence"/>
</dbReference>
<name>A0ABT4FMK0_9BACL</name>
<sequence>MTEKTNVREIEFHGTKLLCVQSEDKKIWVGVSFICNGIGLSEGQRDRQVKNLQDDVLLKRGCKKLPVKFDGQVRETLIIDIDYLPLWLAKISITPSMLSRNPELVTKLIEYQLKAKDVLAQAFIYKKTEYHIPDTYAEALRLAAEVQFQLEIAQPKAEKYDEFLNSDGLIQLNEVAKHLKIGLKTFYAILRTEGILMKQKKPNVHIPTAKYANKGYFSIVREQVPNKDSKMVWHSVAYATHSGFDFLNKFISAYIQEETA</sequence>
<accession>A0ABT4FMK0</accession>
<proteinExistence type="predicted"/>
<gene>
    <name evidence="3" type="ORF">M5X16_25515</name>
</gene>
<evidence type="ECO:0000259" key="2">
    <source>
        <dbReference type="Pfam" id="PF10547"/>
    </source>
</evidence>
<keyword evidence="4" id="KW-1185">Reference proteome</keyword>
<dbReference type="Pfam" id="PF10547">
    <property type="entry name" value="P22_AR_N"/>
    <property type="match status" value="1"/>
</dbReference>
<protein>
    <submittedName>
        <fullName evidence="3">Phage antirepressor KilAC domain-containing protein</fullName>
    </submittedName>
</protein>
<dbReference type="Pfam" id="PF03374">
    <property type="entry name" value="ANT"/>
    <property type="match status" value="1"/>
</dbReference>
<feature type="domain" description="Antirepressor protein C-terminal" evidence="1">
    <location>
        <begin position="149"/>
        <end position="249"/>
    </location>
</feature>
<dbReference type="InterPro" id="IPR005039">
    <property type="entry name" value="Ant_C"/>
</dbReference>
<evidence type="ECO:0000313" key="3">
    <source>
        <dbReference type="EMBL" id="MCY9599121.1"/>
    </source>
</evidence>
<dbReference type="InterPro" id="IPR018875">
    <property type="entry name" value="Antirepressor_Ant_N"/>
</dbReference>
<dbReference type="GeneID" id="95374782"/>
<evidence type="ECO:0000313" key="4">
    <source>
        <dbReference type="Proteomes" id="UP001527202"/>
    </source>
</evidence>
<evidence type="ECO:0000259" key="1">
    <source>
        <dbReference type="Pfam" id="PF03374"/>
    </source>
</evidence>
<feature type="domain" description="Antirepressor protein ant N-terminal" evidence="2">
    <location>
        <begin position="9"/>
        <end position="126"/>
    </location>
</feature>
<organism evidence="3 4">
    <name type="scientific">Paenibacillus chitinolyticus</name>
    <dbReference type="NCBI Taxonomy" id="79263"/>
    <lineage>
        <taxon>Bacteria</taxon>
        <taxon>Bacillati</taxon>
        <taxon>Bacillota</taxon>
        <taxon>Bacilli</taxon>
        <taxon>Bacillales</taxon>
        <taxon>Paenibacillaceae</taxon>
        <taxon>Paenibacillus</taxon>
    </lineage>
</organism>
<dbReference type="EMBL" id="JAMDMJ010000039">
    <property type="protein sequence ID" value="MCY9599121.1"/>
    <property type="molecule type" value="Genomic_DNA"/>
</dbReference>